<dbReference type="InterPro" id="IPR050482">
    <property type="entry name" value="Sensor_HK_TwoCompSys"/>
</dbReference>
<dbReference type="GO" id="GO:0046983">
    <property type="term" value="F:protein dimerization activity"/>
    <property type="evidence" value="ECO:0007669"/>
    <property type="project" value="InterPro"/>
</dbReference>
<keyword evidence="4" id="KW-0808">Transferase</keyword>
<dbReference type="CDD" id="cd16917">
    <property type="entry name" value="HATPase_UhpB-NarQ-NarX-like"/>
    <property type="match status" value="1"/>
</dbReference>
<dbReference type="Gene3D" id="1.20.5.1930">
    <property type="match status" value="1"/>
</dbReference>
<dbReference type="PANTHER" id="PTHR24421:SF10">
    <property type="entry name" value="NITRATE_NITRITE SENSOR PROTEIN NARQ"/>
    <property type="match status" value="1"/>
</dbReference>
<keyword evidence="5" id="KW-0547">Nucleotide-binding</keyword>
<dbReference type="KEGG" id="sgm:GCM10017557_37980"/>
<dbReference type="Proteomes" id="UP000516444">
    <property type="component" value="Chromosome"/>
</dbReference>
<evidence type="ECO:0000256" key="4">
    <source>
        <dbReference type="ARBA" id="ARBA00022679"/>
    </source>
</evidence>
<evidence type="ECO:0000256" key="8">
    <source>
        <dbReference type="ARBA" id="ARBA00023012"/>
    </source>
</evidence>
<evidence type="ECO:0000313" key="12">
    <source>
        <dbReference type="Proteomes" id="UP000516444"/>
    </source>
</evidence>
<evidence type="ECO:0000256" key="3">
    <source>
        <dbReference type="ARBA" id="ARBA00022553"/>
    </source>
</evidence>
<dbReference type="GO" id="GO:0000155">
    <property type="term" value="F:phosphorelay sensor kinase activity"/>
    <property type="evidence" value="ECO:0007669"/>
    <property type="project" value="InterPro"/>
</dbReference>
<proteinExistence type="predicted"/>
<keyword evidence="6 11" id="KW-0418">Kinase</keyword>
<dbReference type="PANTHER" id="PTHR24421">
    <property type="entry name" value="NITRATE/NITRITE SENSOR PROTEIN NARX-RELATED"/>
    <property type="match status" value="1"/>
</dbReference>
<evidence type="ECO:0000259" key="10">
    <source>
        <dbReference type="SMART" id="SM00387"/>
    </source>
</evidence>
<evidence type="ECO:0000313" key="11">
    <source>
        <dbReference type="EMBL" id="BCL28939.1"/>
    </source>
</evidence>
<evidence type="ECO:0000256" key="2">
    <source>
        <dbReference type="ARBA" id="ARBA00012438"/>
    </source>
</evidence>
<keyword evidence="12" id="KW-1185">Reference proteome</keyword>
<dbReference type="EMBL" id="AP023440">
    <property type="protein sequence ID" value="BCL28939.1"/>
    <property type="molecule type" value="Genomic_DNA"/>
</dbReference>
<keyword evidence="9" id="KW-0472">Membrane</keyword>
<name>A0A7G1P129_9ACTN</name>
<dbReference type="RefSeq" id="WP_190851122.1">
    <property type="nucleotide sequence ID" value="NZ_AP023440.1"/>
</dbReference>
<protein>
    <recommendedName>
        <fullName evidence="2">histidine kinase</fullName>
        <ecNumber evidence="2">2.7.13.3</ecNumber>
    </recommendedName>
</protein>
<evidence type="ECO:0000256" key="1">
    <source>
        <dbReference type="ARBA" id="ARBA00000085"/>
    </source>
</evidence>
<dbReference type="InterPro" id="IPR036890">
    <property type="entry name" value="HATPase_C_sf"/>
</dbReference>
<dbReference type="SUPFAM" id="SSF55874">
    <property type="entry name" value="ATPase domain of HSP90 chaperone/DNA topoisomerase II/histidine kinase"/>
    <property type="match status" value="1"/>
</dbReference>
<dbReference type="InterPro" id="IPR003594">
    <property type="entry name" value="HATPase_dom"/>
</dbReference>
<dbReference type="GO" id="GO:0005524">
    <property type="term" value="F:ATP binding"/>
    <property type="evidence" value="ECO:0007669"/>
    <property type="project" value="UniProtKB-KW"/>
</dbReference>
<evidence type="ECO:0000256" key="5">
    <source>
        <dbReference type="ARBA" id="ARBA00022741"/>
    </source>
</evidence>
<keyword evidence="8" id="KW-0902">Two-component regulatory system</keyword>
<comment type="catalytic activity">
    <reaction evidence="1">
        <text>ATP + protein L-histidine = ADP + protein N-phospho-L-histidine.</text>
        <dbReference type="EC" id="2.7.13.3"/>
    </reaction>
</comment>
<sequence>MLVHLRRQAQQYPRLVEVVFLLLVWAATSNQYRRTGTDSMWWPGFVIAGVVCASLPARRRHPGLVVSLTTLGTVLVGSQGCVVGPLLLLPVIVALYELTLRSGQRAVLIHCLCIALVLLPTSLRWDSEGDPWVDQVVSLAFWILLPVMYGSAVRSRRAYLNAVQARAEQAERILEEEARHRVYEERIRIARELHDVVAHHMALANAQAGTAAHLYRTRPEQAHAILAELTVTTTEALRELQATVGLLRESDTTQESLEPAPGLDRLDDLVAAFAAAGLHLTVDTDGPRQPLSAGTDLTAFRIVQEALTNVAKHAAVSTAHIQLVYTRDQLAITVSDEGNPLPRPRARGGGFGLVGMRERAQSAGGHLRAGRRPEGGFAVTAELPIHT</sequence>
<dbReference type="EC" id="2.7.13.3" evidence="2"/>
<evidence type="ECO:0000256" key="9">
    <source>
        <dbReference type="SAM" id="Phobius"/>
    </source>
</evidence>
<keyword evidence="9" id="KW-0812">Transmembrane</keyword>
<dbReference type="InterPro" id="IPR011712">
    <property type="entry name" value="Sig_transdc_His_kin_sub3_dim/P"/>
</dbReference>
<feature type="transmembrane region" description="Helical" evidence="9">
    <location>
        <begin position="132"/>
        <end position="152"/>
    </location>
</feature>
<evidence type="ECO:0000256" key="7">
    <source>
        <dbReference type="ARBA" id="ARBA00022840"/>
    </source>
</evidence>
<feature type="domain" description="Histidine kinase/HSP90-like ATPase" evidence="10">
    <location>
        <begin position="294"/>
        <end position="387"/>
    </location>
</feature>
<dbReference type="Pfam" id="PF02518">
    <property type="entry name" value="HATPase_c"/>
    <property type="match status" value="1"/>
</dbReference>
<evidence type="ECO:0000256" key="6">
    <source>
        <dbReference type="ARBA" id="ARBA00022777"/>
    </source>
</evidence>
<keyword evidence="7" id="KW-0067">ATP-binding</keyword>
<feature type="transmembrane region" description="Helical" evidence="9">
    <location>
        <begin position="107"/>
        <end position="125"/>
    </location>
</feature>
<accession>A0A7G1P129</accession>
<dbReference type="Gene3D" id="3.30.565.10">
    <property type="entry name" value="Histidine kinase-like ATPase, C-terminal domain"/>
    <property type="match status" value="1"/>
</dbReference>
<feature type="transmembrane region" description="Helical" evidence="9">
    <location>
        <begin position="40"/>
        <end position="57"/>
    </location>
</feature>
<reference evidence="11 12" key="1">
    <citation type="journal article" date="2014" name="Int. J. Syst. Evol. Microbiol.">
        <title>Complete genome sequence of Corynebacterium casei LMG S-19264T (=DSM 44701T), isolated from a smear-ripened cheese.</title>
        <authorList>
            <consortium name="US DOE Joint Genome Institute (JGI-PGF)"/>
            <person name="Walter F."/>
            <person name="Albersmeier A."/>
            <person name="Kalinowski J."/>
            <person name="Ruckert C."/>
        </authorList>
    </citation>
    <scope>NUCLEOTIDE SEQUENCE [LARGE SCALE GENOMIC DNA]</scope>
    <source>
        <strain evidence="11 12">JCM 4677</strain>
    </source>
</reference>
<gene>
    <name evidence="11" type="ORF">GCM10017557_37980</name>
</gene>
<feature type="transmembrane region" description="Helical" evidence="9">
    <location>
        <begin position="64"/>
        <end position="95"/>
    </location>
</feature>
<dbReference type="SMART" id="SM00387">
    <property type="entry name" value="HATPase_c"/>
    <property type="match status" value="1"/>
</dbReference>
<organism evidence="11 12">
    <name type="scientific">Streptomyces aurantiacus</name>
    <dbReference type="NCBI Taxonomy" id="47760"/>
    <lineage>
        <taxon>Bacteria</taxon>
        <taxon>Bacillati</taxon>
        <taxon>Actinomycetota</taxon>
        <taxon>Actinomycetes</taxon>
        <taxon>Kitasatosporales</taxon>
        <taxon>Streptomycetaceae</taxon>
        <taxon>Streptomyces</taxon>
        <taxon>Streptomyces aurantiacus group</taxon>
    </lineage>
</organism>
<keyword evidence="3" id="KW-0597">Phosphoprotein</keyword>
<dbReference type="AlphaFoldDB" id="A0A7G1P129"/>
<dbReference type="GO" id="GO:0016020">
    <property type="term" value="C:membrane"/>
    <property type="evidence" value="ECO:0007669"/>
    <property type="project" value="InterPro"/>
</dbReference>
<dbReference type="Pfam" id="PF07730">
    <property type="entry name" value="HisKA_3"/>
    <property type="match status" value="1"/>
</dbReference>
<keyword evidence="9" id="KW-1133">Transmembrane helix</keyword>